<dbReference type="AlphaFoldDB" id="X0XQ85"/>
<comment type="caution">
    <text evidence="1">The sequence shown here is derived from an EMBL/GenBank/DDBJ whole genome shotgun (WGS) entry which is preliminary data.</text>
</comment>
<proteinExistence type="predicted"/>
<accession>X0XQ85</accession>
<feature type="non-terminal residue" evidence="1">
    <location>
        <position position="243"/>
    </location>
</feature>
<name>X0XQ85_9ZZZZ</name>
<gene>
    <name evidence="1" type="ORF">S01H1_72718</name>
</gene>
<dbReference type="PANTHER" id="PTHR36891">
    <property type="entry name" value="OS01G0127400 PROTEIN"/>
    <property type="match status" value="1"/>
</dbReference>
<reference evidence="1" key="1">
    <citation type="journal article" date="2014" name="Front. Microbiol.">
        <title>High frequency of phylogenetically diverse reductive dehalogenase-homologous genes in deep subseafloor sedimentary metagenomes.</title>
        <authorList>
            <person name="Kawai M."/>
            <person name="Futagami T."/>
            <person name="Toyoda A."/>
            <person name="Takaki Y."/>
            <person name="Nishi S."/>
            <person name="Hori S."/>
            <person name="Arai W."/>
            <person name="Tsubouchi T."/>
            <person name="Morono Y."/>
            <person name="Uchiyama I."/>
            <person name="Ito T."/>
            <person name="Fujiyama A."/>
            <person name="Inagaki F."/>
            <person name="Takami H."/>
        </authorList>
    </citation>
    <scope>NUCLEOTIDE SEQUENCE</scope>
    <source>
        <strain evidence="1">Expedition CK06-06</strain>
    </source>
</reference>
<dbReference type="PANTHER" id="PTHR36891:SF1">
    <property type="entry name" value="OS01G0127400 PROTEIN"/>
    <property type="match status" value="1"/>
</dbReference>
<dbReference type="InterPro" id="IPR021763">
    <property type="entry name" value="DUF3326"/>
</dbReference>
<sequence>LLASACDTLVTHPNVVNASDINELPENALYVEGSVICRFLMGTVGLQKVKANRVLLVIDEHPESRLSDLAINAASAARAALGLECPRVIKMDPPIGMRARYSSSGRAAGRIEGLERLCTVLERHRGEYDAVGIHSVIDVPSGYHMEYFESHGEMVNPWGGVEAMLTHAVSLIFNVPSAHAPMLESWEIANMHAGIVEPRVSAEAVSTCFLHSILKGLHRSPRIVTDRTAMHAPGMLNSADVSC</sequence>
<dbReference type="Pfam" id="PF11805">
    <property type="entry name" value="DUF3326"/>
    <property type="match status" value="1"/>
</dbReference>
<dbReference type="EMBL" id="BARS01048529">
    <property type="protein sequence ID" value="GAG37472.1"/>
    <property type="molecule type" value="Genomic_DNA"/>
</dbReference>
<protein>
    <submittedName>
        <fullName evidence="1">Uncharacterized protein</fullName>
    </submittedName>
</protein>
<evidence type="ECO:0000313" key="1">
    <source>
        <dbReference type="EMBL" id="GAG37472.1"/>
    </source>
</evidence>
<organism evidence="1">
    <name type="scientific">marine sediment metagenome</name>
    <dbReference type="NCBI Taxonomy" id="412755"/>
    <lineage>
        <taxon>unclassified sequences</taxon>
        <taxon>metagenomes</taxon>
        <taxon>ecological metagenomes</taxon>
    </lineage>
</organism>
<feature type="non-terminal residue" evidence="1">
    <location>
        <position position="1"/>
    </location>
</feature>